<protein>
    <submittedName>
        <fullName evidence="1">Uncharacterized protein</fullName>
    </submittedName>
</protein>
<evidence type="ECO:0000313" key="2">
    <source>
        <dbReference type="Proteomes" id="UP000269945"/>
    </source>
</evidence>
<gene>
    <name evidence="1" type="ORF">BN2614_LOCUS2</name>
</gene>
<name>A0A9X9Q3N3_GULGU</name>
<dbReference type="EMBL" id="CYRY02028855">
    <property type="protein sequence ID" value="VCX00125.1"/>
    <property type="molecule type" value="Genomic_DNA"/>
</dbReference>
<dbReference type="Proteomes" id="UP000269945">
    <property type="component" value="Unassembled WGS sequence"/>
</dbReference>
<proteinExistence type="predicted"/>
<dbReference type="AlphaFoldDB" id="A0A9X9Q3N3"/>
<organism evidence="1 2">
    <name type="scientific">Gulo gulo</name>
    <name type="common">Wolverine</name>
    <name type="synonym">Gluton</name>
    <dbReference type="NCBI Taxonomy" id="48420"/>
    <lineage>
        <taxon>Eukaryota</taxon>
        <taxon>Metazoa</taxon>
        <taxon>Chordata</taxon>
        <taxon>Craniata</taxon>
        <taxon>Vertebrata</taxon>
        <taxon>Euteleostomi</taxon>
        <taxon>Mammalia</taxon>
        <taxon>Eutheria</taxon>
        <taxon>Laurasiatheria</taxon>
        <taxon>Carnivora</taxon>
        <taxon>Caniformia</taxon>
        <taxon>Musteloidea</taxon>
        <taxon>Mustelidae</taxon>
        <taxon>Guloninae</taxon>
        <taxon>Gulo</taxon>
    </lineage>
</organism>
<accession>A0A9X9Q3N3</accession>
<reference evidence="1 2" key="1">
    <citation type="submission" date="2018-10" db="EMBL/GenBank/DDBJ databases">
        <authorList>
            <person name="Ekblom R."/>
            <person name="Jareborg N."/>
        </authorList>
    </citation>
    <scope>NUCLEOTIDE SEQUENCE [LARGE SCALE GENOMIC DNA]</scope>
    <source>
        <tissue evidence="1">Muscle</tissue>
    </source>
</reference>
<sequence>TYLQSFLTLPPAWEPCEPAGFQAPVVSPLQTLNFLPLCENCLSGPKAFLPHHERGKK</sequence>
<comment type="caution">
    <text evidence="1">The sequence shown here is derived from an EMBL/GenBank/DDBJ whole genome shotgun (WGS) entry which is preliminary data.</text>
</comment>
<feature type="non-terminal residue" evidence="1">
    <location>
        <position position="57"/>
    </location>
</feature>
<evidence type="ECO:0000313" key="1">
    <source>
        <dbReference type="EMBL" id="VCX00125.1"/>
    </source>
</evidence>
<keyword evidence="2" id="KW-1185">Reference proteome</keyword>